<dbReference type="GO" id="GO:0046872">
    <property type="term" value="F:metal ion binding"/>
    <property type="evidence" value="ECO:0007669"/>
    <property type="project" value="UniProtKB-KW"/>
</dbReference>
<accession>D2V8J2</accession>
<organism evidence="8">
    <name type="scientific">Naegleria gruberi</name>
    <name type="common">Amoeba</name>
    <dbReference type="NCBI Taxonomy" id="5762"/>
    <lineage>
        <taxon>Eukaryota</taxon>
        <taxon>Discoba</taxon>
        <taxon>Heterolobosea</taxon>
        <taxon>Tetramitia</taxon>
        <taxon>Eutetramitia</taxon>
        <taxon>Vahlkampfiidae</taxon>
        <taxon>Naegleria</taxon>
    </lineage>
</organism>
<dbReference type="SMART" id="SM00225">
    <property type="entry name" value="BTB"/>
    <property type="match status" value="1"/>
</dbReference>
<feature type="binding site" evidence="5">
    <location>
        <position position="442"/>
    </location>
    <ligand>
        <name>Mg(2+)</name>
        <dbReference type="ChEBI" id="CHEBI:18420"/>
    </ligand>
</feature>
<protein>
    <submittedName>
        <fullName evidence="7">ARF/SAR family small GTPase</fullName>
    </submittedName>
</protein>
<feature type="binding site" evidence="4">
    <location>
        <position position="481"/>
    </location>
    <ligand>
        <name>GTP</name>
        <dbReference type="ChEBI" id="CHEBI:37565"/>
    </ligand>
</feature>
<dbReference type="InterPro" id="IPR011333">
    <property type="entry name" value="SKP1/BTB/POZ_sf"/>
</dbReference>
<dbReference type="NCBIfam" id="TIGR00231">
    <property type="entry name" value="small_GTP"/>
    <property type="match status" value="1"/>
</dbReference>
<dbReference type="SUPFAM" id="SSF54695">
    <property type="entry name" value="POZ domain"/>
    <property type="match status" value="1"/>
</dbReference>
<evidence type="ECO:0000313" key="8">
    <source>
        <dbReference type="Proteomes" id="UP000006671"/>
    </source>
</evidence>
<dbReference type="SMART" id="SM00178">
    <property type="entry name" value="SAR"/>
    <property type="match status" value="1"/>
</dbReference>
<evidence type="ECO:0000256" key="1">
    <source>
        <dbReference type="ARBA" id="ARBA00010290"/>
    </source>
</evidence>
<keyword evidence="3 4" id="KW-0342">GTP-binding</keyword>
<feature type="binding site" evidence="5">
    <location>
        <position position="459"/>
    </location>
    <ligand>
        <name>Mg(2+)</name>
        <dbReference type="ChEBI" id="CHEBI:18420"/>
    </ligand>
</feature>
<feature type="binding site" evidence="4">
    <location>
        <begin position="537"/>
        <end position="540"/>
    </location>
    <ligand>
        <name>GTP</name>
        <dbReference type="ChEBI" id="CHEBI:37565"/>
    </ligand>
</feature>
<dbReference type="eggNOG" id="KOG0070">
    <property type="taxonomic scope" value="Eukaryota"/>
</dbReference>
<evidence type="ECO:0000256" key="5">
    <source>
        <dbReference type="PIRSR" id="PIRSR606689-2"/>
    </source>
</evidence>
<keyword evidence="5" id="KW-0479">Metal-binding</keyword>
<gene>
    <name evidence="7" type="ORF">NAEGRDRAFT_79004</name>
</gene>
<dbReference type="InterPro" id="IPR024156">
    <property type="entry name" value="Small_GTPase_ARF"/>
</dbReference>
<evidence type="ECO:0000313" key="7">
    <source>
        <dbReference type="EMBL" id="EFC46694.1"/>
    </source>
</evidence>
<evidence type="ECO:0000259" key="6">
    <source>
        <dbReference type="PROSITE" id="PS50097"/>
    </source>
</evidence>
<dbReference type="SUPFAM" id="SSF52540">
    <property type="entry name" value="P-loop containing nucleoside triphosphate hydrolases"/>
    <property type="match status" value="1"/>
</dbReference>
<dbReference type="PROSITE" id="PS50097">
    <property type="entry name" value="BTB"/>
    <property type="match status" value="1"/>
</dbReference>
<dbReference type="InterPro" id="IPR005225">
    <property type="entry name" value="Small_GTP-bd"/>
</dbReference>
<dbReference type="SMART" id="SM00175">
    <property type="entry name" value="RAB"/>
    <property type="match status" value="1"/>
</dbReference>
<feature type="binding site" evidence="4">
    <location>
        <begin position="435"/>
        <end position="442"/>
    </location>
    <ligand>
        <name>GTP</name>
        <dbReference type="ChEBI" id="CHEBI:37565"/>
    </ligand>
</feature>
<keyword evidence="2 4" id="KW-0547">Nucleotide-binding</keyword>
<dbReference type="PROSITE" id="PS51419">
    <property type="entry name" value="RAB"/>
    <property type="match status" value="1"/>
</dbReference>
<dbReference type="InParanoid" id="D2V8J2"/>
<dbReference type="GO" id="GO:0003924">
    <property type="term" value="F:GTPase activity"/>
    <property type="evidence" value="ECO:0007669"/>
    <property type="project" value="InterPro"/>
</dbReference>
<evidence type="ECO:0000256" key="4">
    <source>
        <dbReference type="PIRSR" id="PIRSR606689-1"/>
    </source>
</evidence>
<dbReference type="CDD" id="cd00878">
    <property type="entry name" value="Arf_Arl"/>
    <property type="match status" value="1"/>
</dbReference>
<dbReference type="OrthoDB" id="2011769at2759"/>
<name>D2V8J2_NAEGR</name>
<dbReference type="AlphaFoldDB" id="D2V8J2"/>
<dbReference type="PROSITE" id="PS51417">
    <property type="entry name" value="ARF"/>
    <property type="match status" value="1"/>
</dbReference>
<comment type="similarity">
    <text evidence="1">Belongs to the small GTPase superfamily. Arf family.</text>
</comment>
<dbReference type="STRING" id="5762.D2V8J2"/>
<feature type="domain" description="BTB" evidence="6">
    <location>
        <begin position="93"/>
        <end position="156"/>
    </location>
</feature>
<dbReference type="GO" id="GO:0005525">
    <property type="term" value="F:GTP binding"/>
    <property type="evidence" value="ECO:0007669"/>
    <property type="project" value="UniProtKB-KW"/>
</dbReference>
<dbReference type="FunFam" id="3.40.50.300:FF:000412">
    <property type="entry name" value="ADP-ribosylation factor 1"/>
    <property type="match status" value="1"/>
</dbReference>
<keyword evidence="5" id="KW-0460">Magnesium</keyword>
<dbReference type="PRINTS" id="PR00328">
    <property type="entry name" value="SAR1GTPBP"/>
</dbReference>
<dbReference type="KEGG" id="ngr:NAEGRDRAFT_79004"/>
<keyword evidence="8" id="KW-1185">Reference proteome</keyword>
<reference evidence="7 8" key="1">
    <citation type="journal article" date="2010" name="Cell">
        <title>The genome of Naegleria gruberi illuminates early eukaryotic versatility.</title>
        <authorList>
            <person name="Fritz-Laylin L.K."/>
            <person name="Prochnik S.E."/>
            <person name="Ginger M.L."/>
            <person name="Dacks J.B."/>
            <person name="Carpenter M.L."/>
            <person name="Field M.C."/>
            <person name="Kuo A."/>
            <person name="Paredez A."/>
            <person name="Chapman J."/>
            <person name="Pham J."/>
            <person name="Shu S."/>
            <person name="Neupane R."/>
            <person name="Cipriano M."/>
            <person name="Mancuso J."/>
            <person name="Tu H."/>
            <person name="Salamov A."/>
            <person name="Lindquist E."/>
            <person name="Shapiro H."/>
            <person name="Lucas S."/>
            <person name="Grigoriev I.V."/>
            <person name="Cande W.Z."/>
            <person name="Fulton C."/>
            <person name="Rokhsar D.S."/>
            <person name="Dawson S.C."/>
        </authorList>
    </citation>
    <scope>NUCLEOTIDE SEQUENCE [LARGE SCALE GENOMIC DNA]</scope>
    <source>
        <strain evidence="7 8">NEG-M</strain>
    </source>
</reference>
<dbReference type="GeneID" id="8848837"/>
<proteinExistence type="inferred from homology"/>
<evidence type="ECO:0000256" key="2">
    <source>
        <dbReference type="ARBA" id="ARBA00022741"/>
    </source>
</evidence>
<dbReference type="PANTHER" id="PTHR11711">
    <property type="entry name" value="ADP RIBOSYLATION FACTOR-RELATED"/>
    <property type="match status" value="1"/>
</dbReference>
<dbReference type="Gene3D" id="3.30.710.10">
    <property type="entry name" value="Potassium Channel Kv1.1, Chain A"/>
    <property type="match status" value="1"/>
</dbReference>
<evidence type="ECO:0000256" key="3">
    <source>
        <dbReference type="ARBA" id="ARBA00023134"/>
    </source>
</evidence>
<dbReference type="InterPro" id="IPR006689">
    <property type="entry name" value="Small_GTPase_ARF/SAR"/>
</dbReference>
<sequence length="626" mass="71016">MLNNRIIPTTPYINPKLNYGAAVIANLHLDQVVEVKGSHWYCDPSVVTKEKIFGPTTTLQVGGMDAIDTAFVKSVQNSMFFRFDLDDEFVVNRNYSLIINGNTLQVDKELVCKYSSVLKQLIDSSSSSEVVIEESQGEYLQHVLTFIHEGKLGVESSKFSSQQDAGLINLKQLIELIKIADKYQVESLLVEIANIVNDMIAMIIIEKCKTISNEGKKIVFEKCYEFIGFNPASVVAAKVYNDQPIITNFLEDFRIKMQELQLASEDMIIDYLFSENGYDVNVDITNNKKTFAKMIGALKTDASLIAFSELDAETLMGILGSKFLSMKTEVLLSVLVGWYLADTSRLEDACKFLLANDWSDCEREAFNLLFYNIFIFGAKKHENTELLDKLRDKLSQNMFKKENVMGDEWHVYNENRPPRSAYRNNSGDLRVLLLGLDASGKTCILYMMKLGERITTIPTIGFNVETVNSCGKNLTVWDVGGQDKIRPLWRHYYSNTSIVMFVVDACDRERFEDACDCIQRLGSEDDLKDCTILVFANKMDLPNSASIKEIVEKLELNRLKNPNWMVQGCSATQNIGLEEGFKLVIKAHQYQSQNTAVIEQLTSQEHEKPPRTTTHFGLFEPKFNTF</sequence>
<dbReference type="Gene3D" id="3.40.50.300">
    <property type="entry name" value="P-loop containing nucleotide triphosphate hydrolases"/>
    <property type="match status" value="1"/>
</dbReference>
<dbReference type="SMART" id="SM00177">
    <property type="entry name" value="ARF"/>
    <property type="match status" value="1"/>
</dbReference>
<dbReference type="GO" id="GO:0030010">
    <property type="term" value="P:establishment of cell polarity"/>
    <property type="evidence" value="ECO:0007669"/>
    <property type="project" value="UniProtKB-ARBA"/>
</dbReference>
<dbReference type="EMBL" id="GG738857">
    <property type="protein sequence ID" value="EFC46694.1"/>
    <property type="molecule type" value="Genomic_DNA"/>
</dbReference>
<dbReference type="Pfam" id="PF00025">
    <property type="entry name" value="Arf"/>
    <property type="match status" value="1"/>
</dbReference>
<dbReference type="InterPro" id="IPR027417">
    <property type="entry name" value="P-loop_NTPase"/>
</dbReference>
<dbReference type="VEuPathDB" id="AmoebaDB:NAEGRDRAFT_79004"/>
<dbReference type="Proteomes" id="UP000006671">
    <property type="component" value="Unassembled WGS sequence"/>
</dbReference>
<dbReference type="RefSeq" id="XP_002679438.1">
    <property type="nucleotide sequence ID" value="XM_002679392.1"/>
</dbReference>
<dbReference type="InterPro" id="IPR000210">
    <property type="entry name" value="BTB/POZ_dom"/>
</dbReference>